<evidence type="ECO:0000259" key="2">
    <source>
        <dbReference type="Pfam" id="PF25213"/>
    </source>
</evidence>
<proteinExistence type="predicted"/>
<evidence type="ECO:0000313" key="4">
    <source>
        <dbReference type="Proteomes" id="UP001500837"/>
    </source>
</evidence>
<dbReference type="InterPro" id="IPR057527">
    <property type="entry name" value="HVO_A0261-like_N"/>
</dbReference>
<dbReference type="Pfam" id="PF25213">
    <property type="entry name" value="HVO_A0261_N"/>
    <property type="match status" value="1"/>
</dbReference>
<organism evidence="3 4">
    <name type="scientific">Halarchaeum salinum</name>
    <dbReference type="NCBI Taxonomy" id="489912"/>
    <lineage>
        <taxon>Archaea</taxon>
        <taxon>Methanobacteriati</taxon>
        <taxon>Methanobacteriota</taxon>
        <taxon>Stenosarchaea group</taxon>
        <taxon>Halobacteria</taxon>
        <taxon>Halobacteriales</taxon>
        <taxon>Halobacteriaceae</taxon>
    </lineage>
</organism>
<dbReference type="AlphaFoldDB" id="A0AAV3S6M9"/>
<protein>
    <submittedName>
        <fullName evidence="3">Helix-turn-helix transcriptional regulator</fullName>
    </submittedName>
</protein>
<dbReference type="InterPro" id="IPR036390">
    <property type="entry name" value="WH_DNA-bd_sf"/>
</dbReference>
<dbReference type="Proteomes" id="UP001500837">
    <property type="component" value="Unassembled WGS sequence"/>
</dbReference>
<sequence>MPGDPERLARLLVDRAPFLRTLADGAAAKGTLTDAHDVSRSTVDRAVRDLEAVGAVERRNGVVVLTLVGRLALSAYDAFRADVDALAGAAALSALPATASVTLDAIRGAEIIDADPEAPHQPVSVLTEFLSVATRVEMYAMRVLPEVMDTFRRRVRDGLVLDAYVVPDVLDVLFTDFRDPTEDIVGVETVTLFEVTPLYPFGLALCHLPDGRQVAFLACGERGVDLLLVNDTRDALAWARERLDRVAASAHTL</sequence>
<accession>A0AAV3S6M9</accession>
<feature type="domain" description="HVO-A0261-like N-terminal" evidence="2">
    <location>
        <begin position="12"/>
        <end position="85"/>
    </location>
</feature>
<evidence type="ECO:0000259" key="1">
    <source>
        <dbReference type="Pfam" id="PF08350"/>
    </source>
</evidence>
<reference evidence="3 4" key="1">
    <citation type="journal article" date="2019" name="Int. J. Syst. Evol. Microbiol.">
        <title>The Global Catalogue of Microorganisms (GCM) 10K type strain sequencing project: providing services to taxonomists for standard genome sequencing and annotation.</title>
        <authorList>
            <consortium name="The Broad Institute Genomics Platform"/>
            <consortium name="The Broad Institute Genome Sequencing Center for Infectious Disease"/>
            <person name="Wu L."/>
            <person name="Ma J."/>
        </authorList>
    </citation>
    <scope>NUCLEOTIDE SEQUENCE [LARGE SCALE GENOMIC DNA]</scope>
    <source>
        <strain evidence="3 4">JCM 16330</strain>
    </source>
</reference>
<dbReference type="Gene3D" id="1.10.10.10">
    <property type="entry name" value="Winged helix-like DNA-binding domain superfamily/Winged helix DNA-binding domain"/>
    <property type="match status" value="1"/>
</dbReference>
<keyword evidence="4" id="KW-1185">Reference proteome</keyword>
<dbReference type="RefSeq" id="WP_211311337.1">
    <property type="nucleotide sequence ID" value="NZ_BAAABL010000042.1"/>
</dbReference>
<name>A0AAV3S6M9_9EURY</name>
<dbReference type="EMBL" id="BAAABL010000042">
    <property type="protein sequence ID" value="GAA0300633.1"/>
    <property type="molecule type" value="Genomic_DNA"/>
</dbReference>
<dbReference type="InterPro" id="IPR036388">
    <property type="entry name" value="WH-like_DNA-bd_sf"/>
</dbReference>
<gene>
    <name evidence="3" type="ORF">GCM10009066_13490</name>
</gene>
<feature type="domain" description="Methanogenesis regulatory protein FilR1 middle" evidence="1">
    <location>
        <begin position="119"/>
        <end position="246"/>
    </location>
</feature>
<dbReference type="InterPro" id="IPR013561">
    <property type="entry name" value="FilR1_middle_dom"/>
</dbReference>
<evidence type="ECO:0000313" key="3">
    <source>
        <dbReference type="EMBL" id="GAA0300633.1"/>
    </source>
</evidence>
<comment type="caution">
    <text evidence="3">The sequence shown here is derived from an EMBL/GenBank/DDBJ whole genome shotgun (WGS) entry which is preliminary data.</text>
</comment>
<dbReference type="SUPFAM" id="SSF46785">
    <property type="entry name" value="Winged helix' DNA-binding domain"/>
    <property type="match status" value="1"/>
</dbReference>
<dbReference type="Pfam" id="PF08350">
    <property type="entry name" value="FilR1_middle"/>
    <property type="match status" value="1"/>
</dbReference>